<keyword evidence="2" id="KW-1185">Reference proteome</keyword>
<gene>
    <name evidence="1" type="ORF">RPERSI_LOCUS3538</name>
</gene>
<accession>A0ACA9LU31</accession>
<evidence type="ECO:0000313" key="2">
    <source>
        <dbReference type="Proteomes" id="UP000789920"/>
    </source>
</evidence>
<protein>
    <submittedName>
        <fullName evidence="1">27007_t:CDS:1</fullName>
    </submittedName>
</protein>
<dbReference type="Proteomes" id="UP000789920">
    <property type="component" value="Unassembled WGS sequence"/>
</dbReference>
<comment type="caution">
    <text evidence="1">The sequence shown here is derived from an EMBL/GenBank/DDBJ whole genome shotgun (WGS) entry which is preliminary data.</text>
</comment>
<dbReference type="EMBL" id="CAJVQC010004444">
    <property type="protein sequence ID" value="CAG8540660.1"/>
    <property type="molecule type" value="Genomic_DNA"/>
</dbReference>
<sequence>MSINQQLQQPAQLNLNNFLHNLANQIAALQNSISTAYTTPTVFHFHYSFPGTPNLNFASSNEIAKALKINNWLPVINNNPGVNNNNNPTLNKNDQQETFQVLLTLMNNNSDLFNNAGNQALYLGIPDDESLFFLADRPIYPKPIANTLIRKKRPTGLKITDLIDLKETEGDKDSDIKIDQELPDPVVQDQEKIDLAELCDTSKVELPKVNKKDDMKVV</sequence>
<reference evidence="1" key="1">
    <citation type="submission" date="2021-06" db="EMBL/GenBank/DDBJ databases">
        <authorList>
            <person name="Kallberg Y."/>
            <person name="Tangrot J."/>
            <person name="Rosling A."/>
        </authorList>
    </citation>
    <scope>NUCLEOTIDE SEQUENCE</scope>
    <source>
        <strain evidence="1">MA461A</strain>
    </source>
</reference>
<organism evidence="1 2">
    <name type="scientific">Racocetra persica</name>
    <dbReference type="NCBI Taxonomy" id="160502"/>
    <lineage>
        <taxon>Eukaryota</taxon>
        <taxon>Fungi</taxon>
        <taxon>Fungi incertae sedis</taxon>
        <taxon>Mucoromycota</taxon>
        <taxon>Glomeromycotina</taxon>
        <taxon>Glomeromycetes</taxon>
        <taxon>Diversisporales</taxon>
        <taxon>Gigasporaceae</taxon>
        <taxon>Racocetra</taxon>
    </lineage>
</organism>
<name>A0ACA9LU31_9GLOM</name>
<evidence type="ECO:0000313" key="1">
    <source>
        <dbReference type="EMBL" id="CAG8540660.1"/>
    </source>
</evidence>
<proteinExistence type="predicted"/>